<evidence type="ECO:0000313" key="4">
    <source>
        <dbReference type="Proteomes" id="UP000177709"/>
    </source>
</evidence>
<reference evidence="3 4" key="1">
    <citation type="submission" date="2016-10" db="EMBL/GenBank/DDBJ databases">
        <title>Whole genome sequence of hyper active fibrinolysis bacterium Bacillus pumilus strain VV3 isolated from fermented rice.</title>
        <authorList>
            <person name="Mariadas V.A."/>
            <person name="Vijayaraghavan P."/>
            <person name="Dhandapani V."/>
        </authorList>
    </citation>
    <scope>NUCLEOTIDE SEQUENCE [LARGE SCALE GENOMIC DNA]</scope>
    <source>
        <strain evidence="3 4">VV3</strain>
    </source>
</reference>
<organism evidence="3 4">
    <name type="scientific">Bacillus xiamenensis</name>
    <dbReference type="NCBI Taxonomy" id="1178537"/>
    <lineage>
        <taxon>Bacteria</taxon>
        <taxon>Bacillati</taxon>
        <taxon>Bacillota</taxon>
        <taxon>Bacilli</taxon>
        <taxon>Bacillales</taxon>
        <taxon>Bacillaceae</taxon>
        <taxon>Bacillus</taxon>
    </lineage>
</organism>
<dbReference type="KEGG" id="bxi:BK049_12220"/>
<feature type="transmembrane region" description="Helical" evidence="2">
    <location>
        <begin position="43"/>
        <end position="65"/>
    </location>
</feature>
<keyword evidence="2" id="KW-0472">Membrane</keyword>
<dbReference type="RefSeq" id="WP_071168635.1">
    <property type="nucleotide sequence ID" value="NZ_CP017786.1"/>
</dbReference>
<evidence type="ECO:0000256" key="2">
    <source>
        <dbReference type="SAM" id="Phobius"/>
    </source>
</evidence>
<feature type="region of interest" description="Disordered" evidence="1">
    <location>
        <begin position="94"/>
        <end position="123"/>
    </location>
</feature>
<dbReference type="PRINTS" id="PR01077">
    <property type="entry name" value="CLAUDIN"/>
</dbReference>
<accession>A0AAC9IIM1</accession>
<dbReference type="AlphaFoldDB" id="A0AAC9IIM1"/>
<keyword evidence="2" id="KW-0812">Transmembrane</keyword>
<evidence type="ECO:0000256" key="1">
    <source>
        <dbReference type="SAM" id="MobiDB-lite"/>
    </source>
</evidence>
<gene>
    <name evidence="3" type="ORF">BK049_12220</name>
</gene>
<protein>
    <submittedName>
        <fullName evidence="3">Uncharacterized protein</fullName>
    </submittedName>
</protein>
<dbReference type="EMBL" id="CP017786">
    <property type="protein sequence ID" value="AOZ89387.1"/>
    <property type="molecule type" value="Genomic_DNA"/>
</dbReference>
<name>A0AAC9IIM1_9BACI</name>
<proteinExistence type="predicted"/>
<evidence type="ECO:0000313" key="3">
    <source>
        <dbReference type="EMBL" id="AOZ89387.1"/>
    </source>
</evidence>
<sequence>MKRALLSAGILFLILGILLLIVVFVQSKEDFFIEADSFTSTFLIVIYYGQTPALLLVGGGLFVGLSQIIDLQEKKAAVAKESVKLLSEMRKTLEDKSAKEQEEAFPVPELHQLSERPITGQKD</sequence>
<dbReference type="Proteomes" id="UP000177709">
    <property type="component" value="Chromosome"/>
</dbReference>
<keyword evidence="2" id="KW-1133">Transmembrane helix</keyword>